<dbReference type="GO" id="GO:0016020">
    <property type="term" value="C:membrane"/>
    <property type="evidence" value="ECO:0007669"/>
    <property type="project" value="TreeGrafter"/>
</dbReference>
<dbReference type="Proteomes" id="UP001324427">
    <property type="component" value="Unassembled WGS sequence"/>
</dbReference>
<dbReference type="GO" id="GO:0046464">
    <property type="term" value="P:acylglycerol catabolic process"/>
    <property type="evidence" value="ECO:0007669"/>
    <property type="project" value="TreeGrafter"/>
</dbReference>
<comment type="caution">
    <text evidence="2">The sequence shown here is derived from an EMBL/GenBank/DDBJ whole genome shotgun (WGS) entry which is preliminary data.</text>
</comment>
<dbReference type="InterPro" id="IPR029058">
    <property type="entry name" value="AB_hydrolase_fold"/>
</dbReference>
<dbReference type="Pfam" id="PF00561">
    <property type="entry name" value="Abhydrolase_1"/>
    <property type="match status" value="1"/>
</dbReference>
<dbReference type="EMBL" id="JAVFHQ010000010">
    <property type="protein sequence ID" value="KAK4547710.1"/>
    <property type="molecule type" value="Genomic_DNA"/>
</dbReference>
<reference evidence="2 3" key="1">
    <citation type="submission" date="2021-11" db="EMBL/GenBank/DDBJ databases">
        <title>Black yeast isolated from Biological Soil Crust.</title>
        <authorList>
            <person name="Kurbessoian T."/>
        </authorList>
    </citation>
    <scope>NUCLEOTIDE SEQUENCE [LARGE SCALE GENOMIC DNA]</scope>
    <source>
        <strain evidence="2 3">CCFEE 5522</strain>
    </source>
</reference>
<dbReference type="PANTHER" id="PTHR43798">
    <property type="entry name" value="MONOACYLGLYCEROL LIPASE"/>
    <property type="match status" value="1"/>
</dbReference>
<dbReference type="InterPro" id="IPR000639">
    <property type="entry name" value="Epox_hydrolase-like"/>
</dbReference>
<dbReference type="PANTHER" id="PTHR43798:SF33">
    <property type="entry name" value="HYDROLASE, PUTATIVE (AFU_ORTHOLOGUE AFUA_2G14860)-RELATED"/>
    <property type="match status" value="1"/>
</dbReference>
<dbReference type="GO" id="GO:0047372">
    <property type="term" value="F:monoacylglycerol lipase activity"/>
    <property type="evidence" value="ECO:0007669"/>
    <property type="project" value="TreeGrafter"/>
</dbReference>
<protein>
    <recommendedName>
        <fullName evidence="1">AB hydrolase-1 domain-containing protein</fullName>
    </recommendedName>
</protein>
<gene>
    <name evidence="2" type="ORF">LTR36_000668</name>
</gene>
<proteinExistence type="predicted"/>
<sequence length="334" mass="38208">MESLQEKHLDTSRGLHYKYYVSPESDASKPTLLLLHGWPDSAHLWQYVVPHLTSLRCKLVVPDLLGYGGTSKPTSPELYNYRRMSEDVAEILDAEKSGRVIPVGHDWGCYLASRFHLVYPERCPAAVHIGIAYLPPVPQHLDLDTVNEHSVQAVGYPRFEYWNLFSSPEAPRMFSEHLDSVWHALHGDAQDWMKQMFCAPDAMKNFLLQGRTDVPLRAYAQDAKLKEHWKQNMTDASSWESAFCWYHSLLQDVQMEEDKNIPEGMYKLDMPVLFIACDGDAVNSPELIDFPKEAGLLPDLRVEVLHSGHWCPYEKPEEIAGLLSDFLSDRQLVL</sequence>
<keyword evidence="3" id="KW-1185">Reference proteome</keyword>
<accession>A0AAV9JRR6</accession>
<evidence type="ECO:0000313" key="2">
    <source>
        <dbReference type="EMBL" id="KAK4547710.1"/>
    </source>
</evidence>
<evidence type="ECO:0000259" key="1">
    <source>
        <dbReference type="Pfam" id="PF00561"/>
    </source>
</evidence>
<dbReference type="PRINTS" id="PR00412">
    <property type="entry name" value="EPOXHYDRLASE"/>
</dbReference>
<feature type="domain" description="AB hydrolase-1" evidence="1">
    <location>
        <begin position="30"/>
        <end position="316"/>
    </location>
</feature>
<dbReference type="SUPFAM" id="SSF53474">
    <property type="entry name" value="alpha/beta-Hydrolases"/>
    <property type="match status" value="1"/>
</dbReference>
<name>A0AAV9JRR6_9PEZI</name>
<dbReference type="AlphaFoldDB" id="A0AAV9JRR6"/>
<dbReference type="Gene3D" id="3.40.50.1820">
    <property type="entry name" value="alpha/beta hydrolase"/>
    <property type="match status" value="1"/>
</dbReference>
<dbReference type="InterPro" id="IPR000073">
    <property type="entry name" value="AB_hydrolase_1"/>
</dbReference>
<dbReference type="InterPro" id="IPR050266">
    <property type="entry name" value="AB_hydrolase_sf"/>
</dbReference>
<organism evidence="2 3">
    <name type="scientific">Oleoguttula mirabilis</name>
    <dbReference type="NCBI Taxonomy" id="1507867"/>
    <lineage>
        <taxon>Eukaryota</taxon>
        <taxon>Fungi</taxon>
        <taxon>Dikarya</taxon>
        <taxon>Ascomycota</taxon>
        <taxon>Pezizomycotina</taxon>
        <taxon>Dothideomycetes</taxon>
        <taxon>Dothideomycetidae</taxon>
        <taxon>Mycosphaerellales</taxon>
        <taxon>Teratosphaeriaceae</taxon>
        <taxon>Oleoguttula</taxon>
    </lineage>
</organism>
<evidence type="ECO:0000313" key="3">
    <source>
        <dbReference type="Proteomes" id="UP001324427"/>
    </source>
</evidence>